<keyword evidence="7" id="KW-0378">Hydrolase</keyword>
<dbReference type="InterPro" id="IPR001547">
    <property type="entry name" value="Glyco_hydro_5"/>
</dbReference>
<dbReference type="GO" id="GO:0000272">
    <property type="term" value="P:polysaccharide catabolic process"/>
    <property type="evidence" value="ECO:0007669"/>
    <property type="project" value="InterPro"/>
</dbReference>
<feature type="chain" id="PRO_5038405681" description="mannan endo-1,4-beta-mannosidase" evidence="9">
    <location>
        <begin position="28"/>
        <end position="416"/>
    </location>
</feature>
<reference evidence="11" key="2">
    <citation type="journal article" date="2022" name="Hortic Res">
        <title>The genome of Dioscorea zingiberensis sheds light on the biosynthesis, origin and evolution of the medicinally important diosgenin saponins.</title>
        <authorList>
            <person name="Li Y."/>
            <person name="Tan C."/>
            <person name="Li Z."/>
            <person name="Guo J."/>
            <person name="Li S."/>
            <person name="Chen X."/>
            <person name="Wang C."/>
            <person name="Dai X."/>
            <person name="Yang H."/>
            <person name="Song W."/>
            <person name="Hou L."/>
            <person name="Xu J."/>
            <person name="Tong Z."/>
            <person name="Xu A."/>
            <person name="Yuan X."/>
            <person name="Wang W."/>
            <person name="Yang Q."/>
            <person name="Chen L."/>
            <person name="Sun Z."/>
            <person name="Wang K."/>
            <person name="Pan B."/>
            <person name="Chen J."/>
            <person name="Bao Y."/>
            <person name="Liu F."/>
            <person name="Qi X."/>
            <person name="Gang D.R."/>
            <person name="Wen J."/>
            <person name="Li J."/>
        </authorList>
    </citation>
    <scope>NUCLEOTIDE SEQUENCE</scope>
    <source>
        <strain evidence="11">Dzin_1.0</strain>
    </source>
</reference>
<evidence type="ECO:0000256" key="4">
    <source>
        <dbReference type="ARBA" id="ARBA00012706"/>
    </source>
</evidence>
<evidence type="ECO:0000256" key="6">
    <source>
        <dbReference type="ARBA" id="ARBA00022729"/>
    </source>
</evidence>
<keyword evidence="6 9" id="KW-0732">Signal</keyword>
<comment type="caution">
    <text evidence="11">The sequence shown here is derived from an EMBL/GenBank/DDBJ whole genome shotgun (WGS) entry which is preliminary data.</text>
</comment>
<evidence type="ECO:0000256" key="3">
    <source>
        <dbReference type="ARBA" id="ARBA00005641"/>
    </source>
</evidence>
<dbReference type="GO" id="GO:0016985">
    <property type="term" value="F:mannan endo-1,4-beta-mannosidase activity"/>
    <property type="evidence" value="ECO:0007669"/>
    <property type="project" value="UniProtKB-EC"/>
</dbReference>
<dbReference type="GO" id="GO:0005576">
    <property type="term" value="C:extracellular region"/>
    <property type="evidence" value="ECO:0007669"/>
    <property type="project" value="UniProtKB-SubCell"/>
</dbReference>
<dbReference type="Gene3D" id="3.20.20.80">
    <property type="entry name" value="Glycosidases"/>
    <property type="match status" value="1"/>
</dbReference>
<dbReference type="Pfam" id="PF26410">
    <property type="entry name" value="GH5_mannosidase"/>
    <property type="match status" value="1"/>
</dbReference>
<dbReference type="InterPro" id="IPR045053">
    <property type="entry name" value="MAN-like"/>
</dbReference>
<comment type="similarity">
    <text evidence="3">Belongs to the glycosyl hydrolase 5 (cellulase A) family.</text>
</comment>
<organism evidence="11 12">
    <name type="scientific">Dioscorea zingiberensis</name>
    <dbReference type="NCBI Taxonomy" id="325984"/>
    <lineage>
        <taxon>Eukaryota</taxon>
        <taxon>Viridiplantae</taxon>
        <taxon>Streptophyta</taxon>
        <taxon>Embryophyta</taxon>
        <taxon>Tracheophyta</taxon>
        <taxon>Spermatophyta</taxon>
        <taxon>Magnoliopsida</taxon>
        <taxon>Liliopsida</taxon>
        <taxon>Dioscoreales</taxon>
        <taxon>Dioscoreaceae</taxon>
        <taxon>Dioscorea</taxon>
    </lineage>
</organism>
<feature type="domain" description="Glycoside hydrolase family 5" evidence="10">
    <location>
        <begin position="29"/>
        <end position="362"/>
    </location>
</feature>
<dbReference type="EMBL" id="JAGGNH010000004">
    <property type="protein sequence ID" value="KAJ0976501.1"/>
    <property type="molecule type" value="Genomic_DNA"/>
</dbReference>
<evidence type="ECO:0000256" key="9">
    <source>
        <dbReference type="SAM" id="SignalP"/>
    </source>
</evidence>
<evidence type="ECO:0000313" key="11">
    <source>
        <dbReference type="EMBL" id="KAJ0976501.1"/>
    </source>
</evidence>
<dbReference type="AlphaFoldDB" id="A0A9D5HH95"/>
<dbReference type="EC" id="3.2.1.78" evidence="4"/>
<evidence type="ECO:0000256" key="7">
    <source>
        <dbReference type="ARBA" id="ARBA00022801"/>
    </source>
</evidence>
<comment type="subcellular location">
    <subcellularLocation>
        <location evidence="2">Secreted</location>
    </subcellularLocation>
</comment>
<gene>
    <name evidence="11" type="ORF">J5N97_018466</name>
</gene>
<keyword evidence="5" id="KW-0964">Secreted</keyword>
<evidence type="ECO:0000256" key="5">
    <source>
        <dbReference type="ARBA" id="ARBA00022525"/>
    </source>
</evidence>
<keyword evidence="8" id="KW-0326">Glycosidase</keyword>
<evidence type="ECO:0000256" key="8">
    <source>
        <dbReference type="ARBA" id="ARBA00023295"/>
    </source>
</evidence>
<protein>
    <recommendedName>
        <fullName evidence="4">mannan endo-1,4-beta-mannosidase</fullName>
        <ecNumber evidence="4">3.2.1.78</ecNumber>
    </recommendedName>
</protein>
<evidence type="ECO:0000256" key="1">
    <source>
        <dbReference type="ARBA" id="ARBA00001678"/>
    </source>
</evidence>
<dbReference type="PANTHER" id="PTHR31451">
    <property type="match status" value="1"/>
</dbReference>
<dbReference type="InterPro" id="IPR017853">
    <property type="entry name" value="GH"/>
</dbReference>
<reference evidence="11" key="1">
    <citation type="submission" date="2021-03" db="EMBL/GenBank/DDBJ databases">
        <authorList>
            <person name="Li Z."/>
            <person name="Yang C."/>
        </authorList>
    </citation>
    <scope>NUCLEOTIDE SEQUENCE</scope>
    <source>
        <strain evidence="11">Dzin_1.0</strain>
        <tissue evidence="11">Leaf</tissue>
    </source>
</reference>
<evidence type="ECO:0000256" key="2">
    <source>
        <dbReference type="ARBA" id="ARBA00004613"/>
    </source>
</evidence>
<evidence type="ECO:0000259" key="10">
    <source>
        <dbReference type="Pfam" id="PF26410"/>
    </source>
</evidence>
<comment type="catalytic activity">
    <reaction evidence="1">
        <text>Random hydrolysis of (1-&gt;4)-beta-D-mannosidic linkages in mannans, galactomannans and glucomannans.</text>
        <dbReference type="EC" id="3.2.1.78"/>
    </reaction>
</comment>
<dbReference type="SUPFAM" id="SSF51445">
    <property type="entry name" value="(Trans)glycosidases"/>
    <property type="match status" value="1"/>
</dbReference>
<evidence type="ECO:0000313" key="12">
    <source>
        <dbReference type="Proteomes" id="UP001085076"/>
    </source>
</evidence>
<accession>A0A9D5HH95</accession>
<dbReference type="OrthoDB" id="406631at2759"/>
<proteinExistence type="inferred from homology"/>
<name>A0A9D5HH95_9LILI</name>
<feature type="signal peptide" evidence="9">
    <location>
        <begin position="1"/>
        <end position="27"/>
    </location>
</feature>
<sequence length="416" mass="46667">MVINRVVCGVLWVVALVASLMERGGASDHFVKVNGTRFVVNGGPFYANGFNAYWLMSKASKPEEMDKVTRVLRQASAYGMTVVRTWAFSDGGYRPLQASPGFYNEETFKGLDFVISEANKYGLRLILSLVNNFKAFGGKSQYVEWAIERGENLTSEDDFYTNDLVREFYKNHVKTILLRKNSKTGVIYKDDPTIMAWELMNEGRCKSDLSGRTMQAWIEEMAGHVKAIDGNHLLEVGLEGFFGQDGEVDQLDSIGSMNVGTDFIANNQIQGIDFATIHVYPDQWISRSDDSTQLNFVAEWIYSHAQVADEFLKKPLLVTEFGKASRYSGCNGADTVAFFRKAYSVLYRLVRARSSCSGGLFWQLLLPEMDNLSDGYQIILTECPRVANIISQHSRLISSLNNPGLQLVNLDRALGY</sequence>
<keyword evidence="12" id="KW-1185">Reference proteome</keyword>
<dbReference type="PANTHER" id="PTHR31451:SF39">
    <property type="entry name" value="MANNAN ENDO-1,4-BETA-MANNOSIDASE 1"/>
    <property type="match status" value="1"/>
</dbReference>
<dbReference type="Proteomes" id="UP001085076">
    <property type="component" value="Miscellaneous, Linkage group lg04"/>
</dbReference>
<dbReference type="FunFam" id="3.20.20.80:FF:000012">
    <property type="entry name" value="Mannan endo-1,4-beta-mannosidase 6"/>
    <property type="match status" value="1"/>
</dbReference>